<evidence type="ECO:0000313" key="1">
    <source>
        <dbReference type="EMBL" id="CAG8537851.1"/>
    </source>
</evidence>
<keyword evidence="2" id="KW-1185">Reference proteome</keyword>
<dbReference type="EMBL" id="CAJVPI010000458">
    <property type="protein sequence ID" value="CAG8537851.1"/>
    <property type="molecule type" value="Genomic_DNA"/>
</dbReference>
<sequence length="310" mass="34536">MGEPNNMNDYIGIYNNIYQPESFNSNPTIQKYVNLQAQAQAHQPHTQDVRPHATSFSLDGNINMTSMNTNISLQAQPHAQNICFHVTSFSLHCNVDMTYMNTNSPSRMLQAQRPYAQDVRPPATFFPFSGNVDMTSMNTINYGNTGNHTTSYQDDAMNEQLNPSSREQVESYSSCPLCGSSNGHFGTISSQSITITYTLTPMHTQASLSFNNSNVFNEPASLEFVVTKEVRIQSVLDRVPAASIGEVTLPRARKLSKFERTQSPAVINDISKKLRHVVGKITLANPFSSTSHEMSKVEDRTLHGKIESKF</sequence>
<name>A0A9N9FJQ0_9GLOM</name>
<reference evidence="1" key="1">
    <citation type="submission" date="2021-06" db="EMBL/GenBank/DDBJ databases">
        <authorList>
            <person name="Kallberg Y."/>
            <person name="Tangrot J."/>
            <person name="Rosling A."/>
        </authorList>
    </citation>
    <scope>NUCLEOTIDE SEQUENCE</scope>
    <source>
        <strain evidence="1">BR232B</strain>
    </source>
</reference>
<proteinExistence type="predicted"/>
<comment type="caution">
    <text evidence="1">The sequence shown here is derived from an EMBL/GenBank/DDBJ whole genome shotgun (WGS) entry which is preliminary data.</text>
</comment>
<protein>
    <submittedName>
        <fullName evidence="1">10630_t:CDS:1</fullName>
    </submittedName>
</protein>
<dbReference type="Proteomes" id="UP000789739">
    <property type="component" value="Unassembled WGS sequence"/>
</dbReference>
<dbReference type="AlphaFoldDB" id="A0A9N9FJQ0"/>
<accession>A0A9N9FJQ0</accession>
<organism evidence="1 2">
    <name type="scientific">Paraglomus brasilianum</name>
    <dbReference type="NCBI Taxonomy" id="144538"/>
    <lineage>
        <taxon>Eukaryota</taxon>
        <taxon>Fungi</taxon>
        <taxon>Fungi incertae sedis</taxon>
        <taxon>Mucoromycota</taxon>
        <taxon>Glomeromycotina</taxon>
        <taxon>Glomeromycetes</taxon>
        <taxon>Paraglomerales</taxon>
        <taxon>Paraglomeraceae</taxon>
        <taxon>Paraglomus</taxon>
    </lineage>
</organism>
<gene>
    <name evidence="1" type="ORF">PBRASI_LOCUS4437</name>
</gene>
<evidence type="ECO:0000313" key="2">
    <source>
        <dbReference type="Proteomes" id="UP000789739"/>
    </source>
</evidence>